<dbReference type="EMBL" id="CP012850">
    <property type="protein sequence ID" value="ALI36602.1"/>
    <property type="molecule type" value="Genomic_DNA"/>
</dbReference>
<protein>
    <submittedName>
        <fullName evidence="10">Aliphatic sulfonates-binding protein</fullName>
    </submittedName>
</protein>
<evidence type="ECO:0000256" key="2">
    <source>
        <dbReference type="ARBA" id="ARBA00004418"/>
    </source>
</evidence>
<dbReference type="KEGG" id="taa:NMY3_02406"/>
<keyword evidence="11" id="KW-1185">Reference proteome</keyword>
<evidence type="ECO:0000256" key="3">
    <source>
        <dbReference type="ARBA" id="ARBA00010742"/>
    </source>
</evidence>
<dbReference type="NCBIfam" id="TIGR01728">
    <property type="entry name" value="SsuA_fam"/>
    <property type="match status" value="1"/>
</dbReference>
<evidence type="ECO:0000256" key="5">
    <source>
        <dbReference type="ARBA" id="ARBA00022475"/>
    </source>
</evidence>
<comment type="subcellular location">
    <subcellularLocation>
        <location evidence="1">Endomembrane system</location>
    </subcellularLocation>
    <subcellularLocation>
        <location evidence="2">Periplasm</location>
    </subcellularLocation>
</comment>
<evidence type="ECO:0000256" key="7">
    <source>
        <dbReference type="ARBA" id="ARBA00022729"/>
    </source>
</evidence>
<keyword evidence="6" id="KW-0997">Cell inner membrane</keyword>
<keyword evidence="4" id="KW-0813">Transport</keyword>
<dbReference type="SUPFAM" id="SSF53850">
    <property type="entry name" value="Periplasmic binding protein-like II"/>
    <property type="match status" value="1"/>
</dbReference>
<dbReference type="RefSeq" id="WP_231100018.1">
    <property type="nucleotide sequence ID" value="NZ_CP012850.1"/>
</dbReference>
<dbReference type="AlphaFoldDB" id="A0A654MAV0"/>
<dbReference type="GO" id="GO:0012505">
    <property type="term" value="C:endomembrane system"/>
    <property type="evidence" value="ECO:0007669"/>
    <property type="project" value="UniProtKB-SubCell"/>
</dbReference>
<dbReference type="PANTHER" id="PTHR30024">
    <property type="entry name" value="ALIPHATIC SULFONATES-BINDING PROTEIN-RELATED"/>
    <property type="match status" value="1"/>
</dbReference>
<dbReference type="InterPro" id="IPR010067">
    <property type="entry name" value="ABC_SsuA_sub-bd"/>
</dbReference>
<dbReference type="Gene3D" id="3.40.190.10">
    <property type="entry name" value="Periplasmic binding protein-like II"/>
    <property type="match status" value="2"/>
</dbReference>
<dbReference type="CDD" id="cd13553">
    <property type="entry name" value="PBP2_NrtA_CpmA_like"/>
    <property type="match status" value="1"/>
</dbReference>
<evidence type="ECO:0000256" key="6">
    <source>
        <dbReference type="ARBA" id="ARBA00022519"/>
    </source>
</evidence>
<dbReference type="Proteomes" id="UP000058925">
    <property type="component" value="Chromosome"/>
</dbReference>
<dbReference type="InterPro" id="IPR044527">
    <property type="entry name" value="NrtA/CpmA_ABC-bd_dom"/>
</dbReference>
<evidence type="ECO:0000256" key="9">
    <source>
        <dbReference type="SAM" id="Phobius"/>
    </source>
</evidence>
<sequence length="392" mass="42328">MINKSEKVGFKIPKNLDNRGRQIIIVFTMIITTVALISAPISIASAQSLGNEKKTLRIGYFPNITHAQAVIGLNDGDFQKVLGDNVTVETVKFNAGPSAIESLLADRIDATYIGPNPAINGYLLTDGKDLRVISGASSGGASFVVRNDSGIETVNDLGRKKFASPQLGNTQDVALRKYLIDNGYNTIENGGNVTVLPIANADILTAFLKKEIDGAWVPEPWATRLVQEAGGKVLVDEKSLWPDGKFVTANLIVRTDYLEKNPDVIKKLLEAHVDETLKINNDTAAAAKEFNTQLKKLTGQEISENVLDKAFSNLELTYDPLKLTLFKSANDAYDLGFIEKGKDRPNLSGIYDTTLLNEVLAEKGLQSIDDTGVISNATNSTSSGEAIADIVS</sequence>
<comment type="similarity">
    <text evidence="3">Belongs to the bacterial solute-binding protein SsuA/TauA family.</text>
</comment>
<dbReference type="GO" id="GO:0016020">
    <property type="term" value="C:membrane"/>
    <property type="evidence" value="ECO:0007669"/>
    <property type="project" value="InterPro"/>
</dbReference>
<dbReference type="GO" id="GO:0042597">
    <property type="term" value="C:periplasmic space"/>
    <property type="evidence" value="ECO:0007669"/>
    <property type="project" value="UniProtKB-SubCell"/>
</dbReference>
<feature type="transmembrane region" description="Helical" evidence="9">
    <location>
        <begin position="21"/>
        <end position="43"/>
    </location>
</feature>
<evidence type="ECO:0000256" key="8">
    <source>
        <dbReference type="ARBA" id="ARBA00023136"/>
    </source>
</evidence>
<organism evidence="10 11">
    <name type="scientific">Candidatus Nitrosocosmicus oleophilus</name>
    <dbReference type="NCBI Taxonomy" id="1353260"/>
    <lineage>
        <taxon>Archaea</taxon>
        <taxon>Nitrososphaerota</taxon>
        <taxon>Nitrososphaeria</taxon>
        <taxon>Nitrososphaerales</taxon>
        <taxon>Nitrososphaeraceae</taxon>
        <taxon>Candidatus Nitrosocosmicus</taxon>
    </lineage>
</organism>
<name>A0A654MAV0_9ARCH</name>
<proteinExistence type="inferred from homology"/>
<keyword evidence="9" id="KW-1133">Transmembrane helix</keyword>
<dbReference type="Pfam" id="PF13379">
    <property type="entry name" value="NMT1_2"/>
    <property type="match status" value="1"/>
</dbReference>
<dbReference type="PANTHER" id="PTHR30024:SF47">
    <property type="entry name" value="TAURINE-BINDING PERIPLASMIC PROTEIN"/>
    <property type="match status" value="1"/>
</dbReference>
<evidence type="ECO:0000256" key="1">
    <source>
        <dbReference type="ARBA" id="ARBA00004308"/>
    </source>
</evidence>
<keyword evidence="7" id="KW-0732">Signal</keyword>
<keyword evidence="8 9" id="KW-0472">Membrane</keyword>
<keyword evidence="5" id="KW-1003">Cell membrane</keyword>
<keyword evidence="9" id="KW-0812">Transmembrane</keyword>
<evidence type="ECO:0000313" key="10">
    <source>
        <dbReference type="EMBL" id="ALI36602.1"/>
    </source>
</evidence>
<dbReference type="GO" id="GO:0042626">
    <property type="term" value="F:ATPase-coupled transmembrane transporter activity"/>
    <property type="evidence" value="ECO:0007669"/>
    <property type="project" value="InterPro"/>
</dbReference>
<reference evidence="11" key="1">
    <citation type="submission" date="2015-10" db="EMBL/GenBank/DDBJ databases">
        <title>Niche specialization of a soil ammonia-oxidizing archaeon, Candidatus Nitrosocosmicus oleophilus.</title>
        <authorList>
            <person name="Jung M.-Y."/>
            <person name="Rhee S.-K."/>
        </authorList>
    </citation>
    <scope>NUCLEOTIDE SEQUENCE [LARGE SCALE GENOMIC DNA]</scope>
    <source>
        <strain evidence="11">MY3</strain>
    </source>
</reference>
<accession>A0A654MAV0</accession>
<evidence type="ECO:0000256" key="4">
    <source>
        <dbReference type="ARBA" id="ARBA00022448"/>
    </source>
</evidence>
<gene>
    <name evidence="10" type="primary">ssuA_1</name>
    <name evidence="10" type="ORF">NMY3_02406</name>
</gene>
<evidence type="ECO:0000313" key="11">
    <source>
        <dbReference type="Proteomes" id="UP000058925"/>
    </source>
</evidence>
<dbReference type="GeneID" id="60422354"/>